<dbReference type="InterPro" id="IPR000884">
    <property type="entry name" value="TSP1_rpt"/>
</dbReference>
<dbReference type="Ensembl" id="ENSCSAVT00000018634.1">
    <property type="protein sequence ID" value="ENSCSAVP00000018434.1"/>
    <property type="gene ID" value="ENSCSAVG00000010824.1"/>
</dbReference>
<dbReference type="InterPro" id="IPR036383">
    <property type="entry name" value="TSP1_rpt_sf"/>
</dbReference>
<dbReference type="OMA" id="AHCGSAC"/>
<dbReference type="SUPFAM" id="SSF82895">
    <property type="entry name" value="TSP-1 type 1 repeat"/>
    <property type="match status" value="4"/>
</dbReference>
<dbReference type="Pfam" id="PF19028">
    <property type="entry name" value="TSP1_spondin"/>
    <property type="match status" value="4"/>
</dbReference>
<evidence type="ECO:0000256" key="4">
    <source>
        <dbReference type="SAM" id="SignalP"/>
    </source>
</evidence>
<keyword evidence="3" id="KW-0325">Glycoprotein</keyword>
<dbReference type="PANTHER" id="PTHR20920:SF5">
    <property type="entry name" value="SMB DOMAIN-CONTAINING PROTEIN"/>
    <property type="match status" value="1"/>
</dbReference>
<feature type="signal peptide" evidence="4">
    <location>
        <begin position="1"/>
        <end position="18"/>
    </location>
</feature>
<dbReference type="SMART" id="SM00209">
    <property type="entry name" value="TSP1"/>
    <property type="match status" value="4"/>
</dbReference>
<keyword evidence="1 4" id="KW-0732">Signal</keyword>
<dbReference type="InterPro" id="IPR039942">
    <property type="entry name" value="SBSPO"/>
</dbReference>
<evidence type="ECO:0000259" key="5">
    <source>
        <dbReference type="Pfam" id="PF19028"/>
    </source>
</evidence>
<feature type="domain" description="Spondin-like TSP1" evidence="5">
    <location>
        <begin position="87"/>
        <end position="138"/>
    </location>
</feature>
<dbReference type="PANTHER" id="PTHR20920">
    <property type="entry name" value="RPE-SPONDIN"/>
    <property type="match status" value="1"/>
</dbReference>
<dbReference type="InterPro" id="IPR044004">
    <property type="entry name" value="TSP1_spondin_dom"/>
</dbReference>
<dbReference type="GeneTree" id="ENSGT00940000154910"/>
<evidence type="ECO:0000256" key="2">
    <source>
        <dbReference type="ARBA" id="ARBA00023157"/>
    </source>
</evidence>
<feature type="chain" id="PRO_5003578582" description="Spondin-like TSP1 domain-containing protein" evidence="4">
    <location>
        <begin position="19"/>
        <end position="237"/>
    </location>
</feature>
<dbReference type="FunFam" id="2.20.100.10:FF:000134">
    <property type="entry name" value="Uncharacterized protein"/>
    <property type="match status" value="4"/>
</dbReference>
<keyword evidence="7" id="KW-1185">Reference proteome</keyword>
<feature type="domain" description="Spondin-like TSP1" evidence="5">
    <location>
        <begin position="195"/>
        <end position="236"/>
    </location>
</feature>
<dbReference type="eggNOG" id="KOG3539">
    <property type="taxonomic scope" value="Eukaryota"/>
</dbReference>
<dbReference type="InParanoid" id="H2ZLG8"/>
<sequence length="237" mass="24937">TLVLVSIFLLVIIDCSEGWRRRRRRRRAPTPVNCQVGSWTNWGACSVSCGSGTQARTRAVTVSPANGGAGCPATTEYKSCNIQKQNCQVSHWSFWGTCSKSCGAGTQSRSRTVTVSPANCGSACPPLQDSKACTGIQCPAHCQVSAWTTWSDCSVSCGAGSHSRTRSITIHPVHGGDSCPALTEHDACQVPQIHCAVSSWSSWGTCSESCGPGAQSRSRKVTISPANCGSACPPLQD</sequence>
<reference evidence="6" key="2">
    <citation type="submission" date="2025-08" db="UniProtKB">
        <authorList>
            <consortium name="Ensembl"/>
        </authorList>
    </citation>
    <scope>IDENTIFICATION</scope>
</reference>
<evidence type="ECO:0000313" key="6">
    <source>
        <dbReference type="Ensembl" id="ENSCSAVP00000018434.1"/>
    </source>
</evidence>
<dbReference type="HOGENOM" id="CLU_047129_0_1_1"/>
<evidence type="ECO:0000313" key="7">
    <source>
        <dbReference type="Proteomes" id="UP000007875"/>
    </source>
</evidence>
<dbReference type="AlphaFoldDB" id="H2ZLG8"/>
<evidence type="ECO:0000256" key="1">
    <source>
        <dbReference type="ARBA" id="ARBA00022729"/>
    </source>
</evidence>
<protein>
    <recommendedName>
        <fullName evidence="5">Spondin-like TSP1 domain-containing protein</fullName>
    </recommendedName>
</protein>
<accession>H2ZLG8</accession>
<reference evidence="6" key="3">
    <citation type="submission" date="2025-09" db="UniProtKB">
        <authorList>
            <consortium name="Ensembl"/>
        </authorList>
    </citation>
    <scope>IDENTIFICATION</scope>
</reference>
<name>H2ZLG8_CIOSA</name>
<feature type="domain" description="Spondin-like TSP1" evidence="5">
    <location>
        <begin position="34"/>
        <end position="83"/>
    </location>
</feature>
<evidence type="ECO:0000256" key="3">
    <source>
        <dbReference type="ARBA" id="ARBA00023180"/>
    </source>
</evidence>
<dbReference type="Proteomes" id="UP000007875">
    <property type="component" value="Unassembled WGS sequence"/>
</dbReference>
<reference evidence="7" key="1">
    <citation type="submission" date="2003-08" db="EMBL/GenBank/DDBJ databases">
        <authorList>
            <person name="Birren B."/>
            <person name="Nusbaum C."/>
            <person name="Abebe A."/>
            <person name="Abouelleil A."/>
            <person name="Adekoya E."/>
            <person name="Ait-zahra M."/>
            <person name="Allen N."/>
            <person name="Allen T."/>
            <person name="An P."/>
            <person name="Anderson M."/>
            <person name="Anderson S."/>
            <person name="Arachchi H."/>
            <person name="Armbruster J."/>
            <person name="Bachantsang P."/>
            <person name="Baldwin J."/>
            <person name="Barry A."/>
            <person name="Bayul T."/>
            <person name="Blitshsteyn B."/>
            <person name="Bloom T."/>
            <person name="Blye J."/>
            <person name="Boguslavskiy L."/>
            <person name="Borowsky M."/>
            <person name="Boukhgalter B."/>
            <person name="Brunache A."/>
            <person name="Butler J."/>
            <person name="Calixte N."/>
            <person name="Calvo S."/>
            <person name="Camarata J."/>
            <person name="Campo K."/>
            <person name="Chang J."/>
            <person name="Cheshatsang Y."/>
            <person name="Citroen M."/>
            <person name="Collymore A."/>
            <person name="Considine T."/>
            <person name="Cook A."/>
            <person name="Cooke P."/>
            <person name="Corum B."/>
            <person name="Cuomo C."/>
            <person name="David R."/>
            <person name="Dawoe T."/>
            <person name="Degray S."/>
            <person name="Dodge S."/>
            <person name="Dooley K."/>
            <person name="Dorje P."/>
            <person name="Dorjee K."/>
            <person name="Dorris L."/>
            <person name="Duffey N."/>
            <person name="Dupes A."/>
            <person name="Elkins T."/>
            <person name="Engels R."/>
            <person name="Erickson J."/>
            <person name="Farina A."/>
            <person name="Faro S."/>
            <person name="Ferreira P."/>
            <person name="Fischer H."/>
            <person name="Fitzgerald M."/>
            <person name="Foley K."/>
            <person name="Gage D."/>
            <person name="Galagan J."/>
            <person name="Gearin G."/>
            <person name="Gnerre S."/>
            <person name="Gnirke A."/>
            <person name="Goyette A."/>
            <person name="Graham J."/>
            <person name="Grandbois E."/>
            <person name="Gyaltsen K."/>
            <person name="Hafez N."/>
            <person name="Hagopian D."/>
            <person name="Hagos B."/>
            <person name="Hall J."/>
            <person name="Hatcher B."/>
            <person name="Heller A."/>
            <person name="Higgins H."/>
            <person name="Honan T."/>
            <person name="Horn A."/>
            <person name="Houde N."/>
            <person name="Hughes L."/>
            <person name="Hulme W."/>
            <person name="Husby E."/>
            <person name="Iliev I."/>
            <person name="Jaffe D."/>
            <person name="Jones C."/>
            <person name="Kamal M."/>
            <person name="Kamat A."/>
            <person name="Kamvysselis M."/>
            <person name="Karlsson E."/>
            <person name="Kells C."/>
            <person name="Kieu A."/>
            <person name="Kisner P."/>
            <person name="Kodira C."/>
            <person name="Kulbokas E."/>
            <person name="Labutti K."/>
            <person name="Lama D."/>
            <person name="Landers T."/>
            <person name="Leger J."/>
            <person name="Levine S."/>
            <person name="Lewis D."/>
            <person name="Lewis T."/>
            <person name="Lindblad-toh K."/>
            <person name="Liu X."/>
            <person name="Lokyitsang T."/>
            <person name="Lokyitsang Y."/>
            <person name="Lucien O."/>
            <person name="Lui A."/>
            <person name="Ma L.J."/>
            <person name="Mabbitt R."/>
            <person name="Macdonald J."/>
            <person name="Maclean C."/>
            <person name="Major J."/>
            <person name="Manning J."/>
            <person name="Marabella R."/>
            <person name="Maru K."/>
            <person name="Matthews C."/>
            <person name="Mauceli E."/>
            <person name="Mccarthy M."/>
            <person name="Mcdonough S."/>
            <person name="Mcghee T."/>
            <person name="Meldrim J."/>
            <person name="Meneus L."/>
            <person name="Mesirov J."/>
            <person name="Mihalev A."/>
            <person name="Mihova T."/>
            <person name="Mikkelsen T."/>
            <person name="Mlenga V."/>
            <person name="Moru K."/>
            <person name="Mozes J."/>
            <person name="Mulrain L."/>
            <person name="Munson G."/>
            <person name="Naylor J."/>
            <person name="Newes C."/>
            <person name="Nguyen C."/>
            <person name="Nguyen N."/>
            <person name="Nguyen T."/>
            <person name="Nicol R."/>
            <person name="Nielsen C."/>
            <person name="Nizzari M."/>
            <person name="Norbu C."/>
            <person name="Norbu N."/>
            <person name="O'donnell P."/>
            <person name="Okoawo O."/>
            <person name="O'leary S."/>
            <person name="Omotosho B."/>
            <person name="O'neill K."/>
            <person name="Osman S."/>
            <person name="Parker S."/>
            <person name="Perrin D."/>
            <person name="Phunkhang P."/>
            <person name="Piqani B."/>
            <person name="Purcell S."/>
            <person name="Rachupka T."/>
            <person name="Ramasamy U."/>
            <person name="Rameau R."/>
            <person name="Ray V."/>
            <person name="Raymond C."/>
            <person name="Retta R."/>
            <person name="Richardson S."/>
            <person name="Rise C."/>
            <person name="Rodriguez J."/>
            <person name="Rogers J."/>
            <person name="Rogov P."/>
            <person name="Rutman M."/>
            <person name="Schupbach R."/>
            <person name="Seaman C."/>
            <person name="Settipalli S."/>
            <person name="Sharpe T."/>
            <person name="Sheridan J."/>
            <person name="Sherpa N."/>
            <person name="Shi J."/>
            <person name="Smirnov S."/>
            <person name="Smith C."/>
            <person name="Sougnez C."/>
            <person name="Spencer B."/>
            <person name="Stalker J."/>
            <person name="Stange-thomann N."/>
            <person name="Stavropoulos S."/>
            <person name="Stetson K."/>
            <person name="Stone C."/>
            <person name="Stone S."/>
            <person name="Stubbs M."/>
            <person name="Talamas J."/>
            <person name="Tchuinga P."/>
            <person name="Tenzing P."/>
            <person name="Tesfaye S."/>
            <person name="Theodore J."/>
            <person name="Thoulutsang Y."/>
            <person name="Topham K."/>
            <person name="Towey S."/>
            <person name="Tsamla T."/>
            <person name="Tsomo N."/>
            <person name="Vallee D."/>
            <person name="Vassiliev H."/>
            <person name="Venkataraman V."/>
            <person name="Vinson J."/>
            <person name="Vo A."/>
            <person name="Wade C."/>
            <person name="Wang S."/>
            <person name="Wangchuk T."/>
            <person name="Wangdi T."/>
            <person name="Whittaker C."/>
            <person name="Wilkinson J."/>
            <person name="Wu Y."/>
            <person name="Wyman D."/>
            <person name="Yadav S."/>
            <person name="Yang S."/>
            <person name="Yang X."/>
            <person name="Yeager S."/>
            <person name="Yee E."/>
            <person name="Young G."/>
            <person name="Zainoun J."/>
            <person name="Zembeck L."/>
            <person name="Zimmer A."/>
            <person name="Zody M."/>
            <person name="Lander E."/>
        </authorList>
    </citation>
    <scope>NUCLEOTIDE SEQUENCE [LARGE SCALE GENOMIC DNA]</scope>
</reference>
<keyword evidence="2" id="KW-1015">Disulfide bond</keyword>
<dbReference type="Gene3D" id="2.20.100.10">
    <property type="entry name" value="Thrombospondin type-1 (TSP1) repeat"/>
    <property type="match status" value="4"/>
</dbReference>
<feature type="domain" description="Spondin-like TSP1" evidence="5">
    <location>
        <begin position="142"/>
        <end position="190"/>
    </location>
</feature>
<dbReference type="PROSITE" id="PS50092">
    <property type="entry name" value="TSP1"/>
    <property type="match status" value="4"/>
</dbReference>
<proteinExistence type="predicted"/>
<organism evidence="6 7">
    <name type="scientific">Ciona savignyi</name>
    <name type="common">Pacific transparent sea squirt</name>
    <dbReference type="NCBI Taxonomy" id="51511"/>
    <lineage>
        <taxon>Eukaryota</taxon>
        <taxon>Metazoa</taxon>
        <taxon>Chordata</taxon>
        <taxon>Tunicata</taxon>
        <taxon>Ascidiacea</taxon>
        <taxon>Phlebobranchia</taxon>
        <taxon>Cionidae</taxon>
        <taxon>Ciona</taxon>
    </lineage>
</organism>